<name>A0A6M3LDY8_9ZZZZ</name>
<reference evidence="1" key="1">
    <citation type="submission" date="2020-03" db="EMBL/GenBank/DDBJ databases">
        <title>The deep terrestrial virosphere.</title>
        <authorList>
            <person name="Holmfeldt K."/>
            <person name="Nilsson E."/>
            <person name="Simone D."/>
            <person name="Lopez-Fernandez M."/>
            <person name="Wu X."/>
            <person name="de Brujin I."/>
            <person name="Lundin D."/>
            <person name="Andersson A."/>
            <person name="Bertilsson S."/>
            <person name="Dopson M."/>
        </authorList>
    </citation>
    <scope>NUCLEOTIDE SEQUENCE</scope>
    <source>
        <strain evidence="1">MM415B04219</strain>
    </source>
</reference>
<sequence>MAILLARKRCEMKLITDEQIGDSMNYPYHKHPHGINDVDEIGETASGKIAIKGKRFTAFLREAHHE</sequence>
<dbReference type="AlphaFoldDB" id="A0A6M3LDY8"/>
<accession>A0A6M3LDY8</accession>
<organism evidence="1">
    <name type="scientific">viral metagenome</name>
    <dbReference type="NCBI Taxonomy" id="1070528"/>
    <lineage>
        <taxon>unclassified sequences</taxon>
        <taxon>metagenomes</taxon>
        <taxon>organismal metagenomes</taxon>
    </lineage>
</organism>
<gene>
    <name evidence="1" type="ORF">MM415B04219_0014</name>
</gene>
<dbReference type="EMBL" id="MT143149">
    <property type="protein sequence ID" value="QJA93447.1"/>
    <property type="molecule type" value="Genomic_DNA"/>
</dbReference>
<evidence type="ECO:0000313" key="1">
    <source>
        <dbReference type="EMBL" id="QJA93447.1"/>
    </source>
</evidence>
<proteinExistence type="predicted"/>
<protein>
    <submittedName>
        <fullName evidence="1">Uncharacterized protein</fullName>
    </submittedName>
</protein>